<accession>A0A8U0I0I3</accession>
<dbReference type="Gene3D" id="3.40.50.150">
    <property type="entry name" value="Vaccinia Virus protein VP39"/>
    <property type="match status" value="2"/>
</dbReference>
<dbReference type="PROSITE" id="PS00092">
    <property type="entry name" value="N6_MTASE"/>
    <property type="match status" value="1"/>
</dbReference>
<geneLocation type="plasmid" evidence="2 3">
    <name>unnamed2</name>
</geneLocation>
<reference evidence="2 3" key="1">
    <citation type="submission" date="2022-04" db="EMBL/GenBank/DDBJ databases">
        <title>Diverse halophilic archaea isolated from saline environments.</title>
        <authorList>
            <person name="Cui H.-L."/>
        </authorList>
    </citation>
    <scope>NUCLEOTIDE SEQUENCE [LARGE SCALE GENOMIC DNA]</scope>
    <source>
        <strain evidence="2 3">XZYJT49</strain>
        <plasmid evidence="2 3">unnamed2</plasmid>
    </source>
</reference>
<proteinExistence type="predicted"/>
<evidence type="ECO:0000313" key="3">
    <source>
        <dbReference type="Proteomes" id="UP000830729"/>
    </source>
</evidence>
<organism evidence="2 3">
    <name type="scientific">Halorussus limi</name>
    <dbReference type="NCBI Taxonomy" id="2938695"/>
    <lineage>
        <taxon>Archaea</taxon>
        <taxon>Methanobacteriati</taxon>
        <taxon>Methanobacteriota</taxon>
        <taxon>Stenosarchaea group</taxon>
        <taxon>Halobacteria</taxon>
        <taxon>Halobacteriales</taxon>
        <taxon>Haladaptataceae</taxon>
        <taxon>Halorussus</taxon>
    </lineage>
</organism>
<dbReference type="GO" id="GO:0003676">
    <property type="term" value="F:nucleic acid binding"/>
    <property type="evidence" value="ECO:0007669"/>
    <property type="project" value="InterPro"/>
</dbReference>
<gene>
    <name evidence="2" type="ORF">M0R89_21555</name>
</gene>
<keyword evidence="3" id="KW-1185">Reference proteome</keyword>
<dbReference type="GeneID" id="72187844"/>
<dbReference type="AlphaFoldDB" id="A0A8U0I0I3"/>
<dbReference type="KEGG" id="halx:M0R89_21555"/>
<protein>
    <submittedName>
        <fullName evidence="2">DUF1156 domain-containing protein</fullName>
    </submittedName>
</protein>
<dbReference type="Pfam" id="PF06634">
    <property type="entry name" value="DUF1156"/>
    <property type="match status" value="1"/>
</dbReference>
<dbReference type="InterPro" id="IPR002052">
    <property type="entry name" value="DNA_methylase_N6_adenine_CS"/>
</dbReference>
<name>A0A8U0I0I3_9EURY</name>
<dbReference type="InterPro" id="IPR009537">
    <property type="entry name" value="DUF1156"/>
</dbReference>
<keyword evidence="2" id="KW-0614">Plasmid</keyword>
<dbReference type="RefSeq" id="WP_248652813.1">
    <property type="nucleotide sequence ID" value="NZ_CP096661.1"/>
</dbReference>
<dbReference type="SUPFAM" id="SSF53335">
    <property type="entry name" value="S-adenosyl-L-methionine-dependent methyltransferases"/>
    <property type="match status" value="1"/>
</dbReference>
<dbReference type="GO" id="GO:0008168">
    <property type="term" value="F:methyltransferase activity"/>
    <property type="evidence" value="ECO:0007669"/>
    <property type="project" value="InterPro"/>
</dbReference>
<evidence type="ECO:0000259" key="1">
    <source>
        <dbReference type="Pfam" id="PF06634"/>
    </source>
</evidence>
<dbReference type="InterPro" id="IPR029063">
    <property type="entry name" value="SAM-dependent_MTases_sf"/>
</dbReference>
<dbReference type="EMBL" id="CP096661">
    <property type="protein sequence ID" value="UPV76780.1"/>
    <property type="molecule type" value="Genomic_DNA"/>
</dbReference>
<evidence type="ECO:0000313" key="2">
    <source>
        <dbReference type="EMBL" id="UPV76780.1"/>
    </source>
</evidence>
<dbReference type="Proteomes" id="UP000830729">
    <property type="component" value="Plasmid unnamed2"/>
</dbReference>
<sequence>MSGPQKRAESRTELPIERGFPVERVNEIAEKEGRAKQYYRPIYTMHKWWARRPGCLFRAISLYSLLDDRTDADDVEVYEPGENRRLDDEGLDGADIAEAISEVDMGNPESLWEFYSKDVRVKDKKILDPFMGGGTSLVEASRFGAETAGVDLNPVAWFVTKKELEAGQTDVGELEAAYERVRDDVADEIREYYRTPCPNGDHEADVVNNFWVKELDCVSCGHATPLFKNYRVAKGRYENDDQYHVHCPDCGGVTLVDDWREQQECPDCPNVWTPEEGTVGRGYYVCPECGQKASIADATASQGSSDRRLYAVEYYCEVCDDEGREKSVHKGYKRADSFDTSLADEAERRWRDSDELSEYVPDEAIPEGYETVDRRPLFDHGYEEWTDMFLPRQLLGLSILLRRIVEVDDRDAREFLLLAFCDSLMFQNTFSIYNQQRNNVEGIFRMNSFVPQTDFVENNVWGAKFGRGNFRNTWEKLLDGVEYARAPTERYVEDGETRKTDEFAQAIGSDSEVSRGDMRAITAEDEYDAVITDPPYYDNIMYSELSDYFYVWQKILLGDEYPGFDRDKTPRAESIVTNPYLDKTAEDFEHEMGQALEVINRALKDDGMLAFTYHHSDEESWGELLESLCENGFEVTAAYPINSDLSKFIEAREAVSFDIVIVARPVEERTPISWNSLRRRIHETARETRESLAENRELKSGDIGVIEMGKCFLEYSKHHGEVRRAGEEMEAKEVVDEIYGIVQENRADEQDVYLDLLGAGTPTHDDLSELLGRSDASEEQLEAMKLVSADGDFGLYDWGDERRQAYVRERVETDDGDLTDLDRAHFLRYRYERDKSTADYLDRWDADAVQELCEGLAEATGDETYLKMLGADESLAALSDE</sequence>
<feature type="domain" description="DUF1156" evidence="1">
    <location>
        <begin position="20"/>
        <end position="71"/>
    </location>
</feature>
<dbReference type="GO" id="GO:0032259">
    <property type="term" value="P:methylation"/>
    <property type="evidence" value="ECO:0007669"/>
    <property type="project" value="InterPro"/>
</dbReference>
<dbReference type="REBASE" id="615867">
    <property type="entry name" value="M.HspJT49ORF21555P"/>
</dbReference>